<feature type="transmembrane region" description="Helical" evidence="1">
    <location>
        <begin position="346"/>
        <end position="365"/>
    </location>
</feature>
<name>A0AAD0TU34_9BACT</name>
<feature type="transmembrane region" description="Helical" evidence="1">
    <location>
        <begin position="446"/>
        <end position="463"/>
    </location>
</feature>
<dbReference type="KEGG" id="acre:ACRYA_1373"/>
<dbReference type="Proteomes" id="UP000273809">
    <property type="component" value="Chromosome"/>
</dbReference>
<organism evidence="2 3">
    <name type="scientific">Aliarcobacter cryaerophilus ATCC 43158</name>
    <dbReference type="NCBI Taxonomy" id="1032070"/>
    <lineage>
        <taxon>Bacteria</taxon>
        <taxon>Pseudomonadati</taxon>
        <taxon>Campylobacterota</taxon>
        <taxon>Epsilonproteobacteria</taxon>
        <taxon>Campylobacterales</taxon>
        <taxon>Arcobacteraceae</taxon>
        <taxon>Aliarcobacter</taxon>
    </lineage>
</organism>
<keyword evidence="1" id="KW-0472">Membrane</keyword>
<sequence length="469" mass="55118">MYDKINDIINKTNLFKTLELKIDLQNLIPVNTNMFPNQDLSHKILNIYCLNTNFNNDIKFNDICDEIDKIYPLLSELENNIFVEFIFKNCTVTFSNNFYLPKIAFSYFLESLINIYINIANSVKQLEITYSNFRNCIFKNISIFTNIDQIKIDLYNSKIEYFQLIDIQLLNKDLNKIKIINSEVSSLNIQNITSEIDIFLSNISTPENDQNVLIYLNNSTFNGRFILKDSNFNASLNTENTTFNKEVSFKNLQILSLDLDSTFFNSNCDFSELNIRNKESITRGTARKIKYILEKDSNKIESNLFHSYELKAKKKELDKAPNNLENILDKTIFLFNEKTSNHGLNWILPIFWMFFIGLYYSTYFYSGNFNFLLSILFWISIVSSTYFLIKSENKLLTNYILSLIPASLFYIIVVYTLNDFEIDSIFKFLNIINFKEDENISLSENTISKVIMGYLIYQFIVSIRKDTRK</sequence>
<dbReference type="RefSeq" id="WP_121443295.1">
    <property type="nucleotide sequence ID" value="NZ_CP021072.1"/>
</dbReference>
<dbReference type="GeneID" id="56461590"/>
<feature type="transmembrane region" description="Helical" evidence="1">
    <location>
        <begin position="396"/>
        <end position="417"/>
    </location>
</feature>
<proteinExistence type="predicted"/>
<gene>
    <name evidence="2" type="ORF">ACRYA_1373</name>
</gene>
<evidence type="ECO:0000313" key="2">
    <source>
        <dbReference type="EMBL" id="AYJ80493.1"/>
    </source>
</evidence>
<dbReference type="EMBL" id="CP032823">
    <property type="protein sequence ID" value="AYJ80493.1"/>
    <property type="molecule type" value="Genomic_DNA"/>
</dbReference>
<protein>
    <submittedName>
        <fullName evidence="2">Membrane protein</fullName>
    </submittedName>
</protein>
<dbReference type="AlphaFoldDB" id="A0AAD0TU34"/>
<evidence type="ECO:0000256" key="1">
    <source>
        <dbReference type="SAM" id="Phobius"/>
    </source>
</evidence>
<accession>A0AAD0TU34</accession>
<keyword evidence="1" id="KW-0812">Transmembrane</keyword>
<evidence type="ECO:0000313" key="3">
    <source>
        <dbReference type="Proteomes" id="UP000273809"/>
    </source>
</evidence>
<feature type="transmembrane region" description="Helical" evidence="1">
    <location>
        <begin position="371"/>
        <end position="389"/>
    </location>
</feature>
<reference evidence="2 3" key="1">
    <citation type="submission" date="2018-10" db="EMBL/GenBank/DDBJ databases">
        <title>Complete genome sequences of Arcobacter cryaerophilus strains ATCC 43158 and ATCC 49615.</title>
        <authorList>
            <person name="Miller W.G."/>
            <person name="Yee E."/>
            <person name="Bono J.L."/>
        </authorList>
    </citation>
    <scope>NUCLEOTIDE SEQUENCE [LARGE SCALE GENOMIC DNA]</scope>
    <source>
        <strain evidence="2 3">ATCC 43158</strain>
    </source>
</reference>
<keyword evidence="1" id="KW-1133">Transmembrane helix</keyword>